<name>A0A1I6CQW0_9PSEU</name>
<evidence type="ECO:0000313" key="3">
    <source>
        <dbReference type="Proteomes" id="UP000198583"/>
    </source>
</evidence>
<dbReference type="Proteomes" id="UP000198583">
    <property type="component" value="Unassembled WGS sequence"/>
</dbReference>
<dbReference type="STRING" id="84724.SAMN04488564_101109"/>
<dbReference type="AlphaFoldDB" id="A0A1I6CQW0"/>
<dbReference type="EMBL" id="FOYL01000001">
    <property type="protein sequence ID" value="SFQ95538.1"/>
    <property type="molecule type" value="Genomic_DNA"/>
</dbReference>
<evidence type="ECO:0008006" key="4">
    <source>
        <dbReference type="Google" id="ProtNLM"/>
    </source>
</evidence>
<feature type="region of interest" description="Disordered" evidence="1">
    <location>
        <begin position="135"/>
        <end position="159"/>
    </location>
</feature>
<organism evidence="2 3">
    <name type="scientific">Lentzea waywayandensis</name>
    <dbReference type="NCBI Taxonomy" id="84724"/>
    <lineage>
        <taxon>Bacteria</taxon>
        <taxon>Bacillati</taxon>
        <taxon>Actinomycetota</taxon>
        <taxon>Actinomycetes</taxon>
        <taxon>Pseudonocardiales</taxon>
        <taxon>Pseudonocardiaceae</taxon>
        <taxon>Lentzea</taxon>
    </lineage>
</organism>
<accession>A0A1I6CQW0</accession>
<protein>
    <recommendedName>
        <fullName evidence="4">Transposase</fullName>
    </recommendedName>
</protein>
<keyword evidence="3" id="KW-1185">Reference proteome</keyword>
<sequence length="159" mass="17275">MLDEARPERPRTISDDQVVAAITATLESTPANATHWSTRSMAAESGLTQTAVTRIWNAFGLQPHRREAWKLSRDPLFVDKVKDVVGLYLAPPERAVVLCVDEKSQIQALNRTASILPGTPHTTTPGTALRVCVPRRTSPPARSSAGCTRDTARSSSRSS</sequence>
<reference evidence="3" key="1">
    <citation type="submission" date="2016-10" db="EMBL/GenBank/DDBJ databases">
        <authorList>
            <person name="Varghese N."/>
            <person name="Submissions S."/>
        </authorList>
    </citation>
    <scope>NUCLEOTIDE SEQUENCE [LARGE SCALE GENOMIC DNA]</scope>
    <source>
        <strain evidence="3">DSM 44232</strain>
    </source>
</reference>
<evidence type="ECO:0000256" key="1">
    <source>
        <dbReference type="SAM" id="MobiDB-lite"/>
    </source>
</evidence>
<evidence type="ECO:0000313" key="2">
    <source>
        <dbReference type="EMBL" id="SFQ95538.1"/>
    </source>
</evidence>
<proteinExistence type="predicted"/>
<gene>
    <name evidence="2" type="ORF">SAMN04488564_101109</name>
</gene>